<evidence type="ECO:0000313" key="2">
    <source>
        <dbReference type="Proteomes" id="UP000094023"/>
    </source>
</evidence>
<dbReference type="AlphaFoldDB" id="A0A198G4K9"/>
<dbReference type="NCBIfam" id="NF038054">
    <property type="entry name" value="T3SS_SctI"/>
    <property type="match status" value="1"/>
</dbReference>
<name>A0A198G4K9_9GAMM</name>
<evidence type="ECO:0000313" key="1">
    <source>
        <dbReference type="EMBL" id="OAT32292.1"/>
    </source>
</evidence>
<keyword evidence="2" id="KW-1185">Reference proteome</keyword>
<sequence length="93" mass="10495">MKISPPNLTNNSLQTDITDSDFSLSSATNNMIYDSLQTEKLFHEKLAKLSKLNDMDSYIQMQSELSSITVKMNFSSTVIRKGLNVLETLFKAQ</sequence>
<organism evidence="1 2">
    <name type="scientific">Proteus myxofaciens ATCC 19692</name>
    <dbReference type="NCBI Taxonomy" id="1354337"/>
    <lineage>
        <taxon>Bacteria</taxon>
        <taxon>Pseudomonadati</taxon>
        <taxon>Pseudomonadota</taxon>
        <taxon>Gammaproteobacteria</taxon>
        <taxon>Enterobacterales</taxon>
        <taxon>Morganellaceae</taxon>
        <taxon>Proteus</taxon>
    </lineage>
</organism>
<dbReference type="STRING" id="1354337.M983_1334"/>
<dbReference type="Proteomes" id="UP000094023">
    <property type="component" value="Unassembled WGS sequence"/>
</dbReference>
<protein>
    <submittedName>
        <fullName evidence="1">Uncharacterized protein</fullName>
    </submittedName>
</protein>
<gene>
    <name evidence="1" type="ORF">M983_1334</name>
</gene>
<accession>A0A198G4K9</accession>
<dbReference type="InterPro" id="IPR047754">
    <property type="entry name" value="T3SS_SctI-like"/>
</dbReference>
<dbReference type="EMBL" id="LXEN01000059">
    <property type="protein sequence ID" value="OAT32292.1"/>
    <property type="molecule type" value="Genomic_DNA"/>
</dbReference>
<reference evidence="1 2" key="1">
    <citation type="submission" date="2016-04" db="EMBL/GenBank/DDBJ databases">
        <title>ATOL: Assembling a taxonomically balanced genome-scale reconstruction of the evolutionary history of the Enterobacteriaceae.</title>
        <authorList>
            <person name="Plunkett G.III."/>
            <person name="Neeno-Eckwall E.C."/>
            <person name="Glasner J.D."/>
            <person name="Perna N.T."/>
        </authorList>
    </citation>
    <scope>NUCLEOTIDE SEQUENCE [LARGE SCALE GENOMIC DNA]</scope>
    <source>
        <strain evidence="1 2">ATCC 19692</strain>
    </source>
</reference>
<proteinExistence type="predicted"/>
<dbReference type="RefSeq" id="WP_066748981.1">
    <property type="nucleotide sequence ID" value="NZ_LXEN01000059.1"/>
</dbReference>
<comment type="caution">
    <text evidence="1">The sequence shown here is derived from an EMBL/GenBank/DDBJ whole genome shotgun (WGS) entry which is preliminary data.</text>
</comment>